<sequence length="69" mass="7652">MTTRDAGKSITVTYVEAAAIIGVSRPTVSKLVRDGFLKRRFVGNSTRPRLLRSEVKEYANNLPTKPFLG</sequence>
<dbReference type="EMBL" id="SJPN01000006">
    <property type="protein sequence ID" value="TWT98538.1"/>
    <property type="molecule type" value="Genomic_DNA"/>
</dbReference>
<dbReference type="AlphaFoldDB" id="A0A5C6AGW0"/>
<dbReference type="InterPro" id="IPR010093">
    <property type="entry name" value="SinI_DNA-bd"/>
</dbReference>
<feature type="domain" description="Helix-turn-helix" evidence="1">
    <location>
        <begin position="16"/>
        <end position="61"/>
    </location>
</feature>
<reference evidence="2 3" key="1">
    <citation type="submission" date="2019-02" db="EMBL/GenBank/DDBJ databases">
        <title>Deep-cultivation of Planctomycetes and their phenomic and genomic characterization uncovers novel biology.</title>
        <authorList>
            <person name="Wiegand S."/>
            <person name="Jogler M."/>
            <person name="Boedeker C."/>
            <person name="Pinto D."/>
            <person name="Vollmers J."/>
            <person name="Rivas-Marin E."/>
            <person name="Kohn T."/>
            <person name="Peeters S.H."/>
            <person name="Heuer A."/>
            <person name="Rast P."/>
            <person name="Oberbeckmann S."/>
            <person name="Bunk B."/>
            <person name="Jeske O."/>
            <person name="Meyerdierks A."/>
            <person name="Storesund J.E."/>
            <person name="Kallscheuer N."/>
            <person name="Luecker S."/>
            <person name="Lage O.M."/>
            <person name="Pohl T."/>
            <person name="Merkel B.J."/>
            <person name="Hornburger P."/>
            <person name="Mueller R.-W."/>
            <person name="Bruemmer F."/>
            <person name="Labrenz M."/>
            <person name="Spormann A.M."/>
            <person name="Op Den Camp H."/>
            <person name="Overmann J."/>
            <person name="Amann R."/>
            <person name="Jetten M.S.M."/>
            <person name="Mascher T."/>
            <person name="Medema M.H."/>
            <person name="Devos D.P."/>
            <person name="Kaster A.-K."/>
            <person name="Ovreas L."/>
            <person name="Rohde M."/>
            <person name="Galperin M.Y."/>
            <person name="Jogler C."/>
        </authorList>
    </citation>
    <scope>NUCLEOTIDE SEQUENCE [LARGE SCALE GENOMIC DNA]</scope>
    <source>
        <strain evidence="2 3">Pla52n</strain>
    </source>
</reference>
<dbReference type="NCBIfam" id="TIGR01764">
    <property type="entry name" value="excise"/>
    <property type="match status" value="1"/>
</dbReference>
<name>A0A5C6AGW0_9BACT</name>
<keyword evidence="3" id="KW-1185">Reference proteome</keyword>
<evidence type="ECO:0000259" key="1">
    <source>
        <dbReference type="Pfam" id="PF12728"/>
    </source>
</evidence>
<accession>A0A5C6AGW0</accession>
<organism evidence="2 3">
    <name type="scientific">Stieleria varia</name>
    <dbReference type="NCBI Taxonomy" id="2528005"/>
    <lineage>
        <taxon>Bacteria</taxon>
        <taxon>Pseudomonadati</taxon>
        <taxon>Planctomycetota</taxon>
        <taxon>Planctomycetia</taxon>
        <taxon>Pirellulales</taxon>
        <taxon>Pirellulaceae</taxon>
        <taxon>Stieleria</taxon>
    </lineage>
</organism>
<dbReference type="InterPro" id="IPR041657">
    <property type="entry name" value="HTH_17"/>
</dbReference>
<proteinExistence type="predicted"/>
<comment type="caution">
    <text evidence="2">The sequence shown here is derived from an EMBL/GenBank/DDBJ whole genome shotgun (WGS) entry which is preliminary data.</text>
</comment>
<evidence type="ECO:0000313" key="2">
    <source>
        <dbReference type="EMBL" id="TWT98538.1"/>
    </source>
</evidence>
<dbReference type="RefSeq" id="WP_146522097.1">
    <property type="nucleotide sequence ID" value="NZ_CP151726.1"/>
</dbReference>
<gene>
    <name evidence="2" type="ORF">Pla52n_50540</name>
</gene>
<protein>
    <submittedName>
        <fullName evidence="2">Helix-turn-helix domain protein</fullName>
    </submittedName>
</protein>
<dbReference type="Pfam" id="PF12728">
    <property type="entry name" value="HTH_17"/>
    <property type="match status" value="1"/>
</dbReference>
<evidence type="ECO:0000313" key="3">
    <source>
        <dbReference type="Proteomes" id="UP000320176"/>
    </source>
</evidence>
<dbReference type="GO" id="GO:0003677">
    <property type="term" value="F:DNA binding"/>
    <property type="evidence" value="ECO:0007669"/>
    <property type="project" value="InterPro"/>
</dbReference>
<dbReference type="OrthoDB" id="26212at2"/>
<dbReference type="Proteomes" id="UP000320176">
    <property type="component" value="Unassembled WGS sequence"/>
</dbReference>